<dbReference type="EMBL" id="LJIX01000006">
    <property type="protein sequence ID" value="KQL17989.1"/>
    <property type="molecule type" value="Genomic_DNA"/>
</dbReference>
<protein>
    <recommendedName>
        <fullName evidence="2">DUF5658 domain-containing protein</fullName>
    </recommendedName>
</protein>
<comment type="caution">
    <text evidence="3">The sequence shown here is derived from an EMBL/GenBank/DDBJ whole genome shotgun (WGS) entry which is preliminary data.</text>
</comment>
<dbReference type="PATRIC" id="fig|1637975.4.peg.643"/>
<organism evidence="3 4">
    <name type="scientific">Cytobacillus solani</name>
    <dbReference type="NCBI Taxonomy" id="1637975"/>
    <lineage>
        <taxon>Bacteria</taxon>
        <taxon>Bacillati</taxon>
        <taxon>Bacillota</taxon>
        <taxon>Bacilli</taxon>
        <taxon>Bacillales</taxon>
        <taxon>Bacillaceae</taxon>
        <taxon>Cytobacillus</taxon>
    </lineage>
</organism>
<dbReference type="RefSeq" id="WP_053479044.1">
    <property type="nucleotide sequence ID" value="NZ_CP041305.1"/>
</dbReference>
<evidence type="ECO:0000259" key="2">
    <source>
        <dbReference type="Pfam" id="PF18902"/>
    </source>
</evidence>
<keyword evidence="4" id="KW-1185">Reference proteome</keyword>
<accession>A0A0Q3T3I7</accession>
<dbReference type="InterPro" id="IPR043717">
    <property type="entry name" value="DUF5658"/>
</dbReference>
<sequence>MKRIFSYLAIVNIADGVFTYLGLHFSMIEESNPMMNGLYDISPLFFLGYKLLLSGVLFGLILMKKLPPTRLIKVLSITASAVYTIVIGLHGVWMFPLIVYLF</sequence>
<evidence type="ECO:0000313" key="3">
    <source>
        <dbReference type="EMBL" id="KQL17989.1"/>
    </source>
</evidence>
<keyword evidence="1" id="KW-0472">Membrane</keyword>
<feature type="transmembrane region" description="Helical" evidence="1">
    <location>
        <begin position="74"/>
        <end position="101"/>
    </location>
</feature>
<evidence type="ECO:0000256" key="1">
    <source>
        <dbReference type="SAM" id="Phobius"/>
    </source>
</evidence>
<proteinExistence type="predicted"/>
<keyword evidence="1" id="KW-1133">Transmembrane helix</keyword>
<dbReference type="AlphaFoldDB" id="A0A0Q3T3I7"/>
<feature type="transmembrane region" description="Helical" evidence="1">
    <location>
        <begin position="43"/>
        <end position="62"/>
    </location>
</feature>
<name>A0A0Q3T3I7_9BACI</name>
<dbReference type="Pfam" id="PF18902">
    <property type="entry name" value="DUF5658"/>
    <property type="match status" value="1"/>
</dbReference>
<keyword evidence="1" id="KW-0812">Transmembrane</keyword>
<feature type="transmembrane region" description="Helical" evidence="1">
    <location>
        <begin position="5"/>
        <end position="23"/>
    </location>
</feature>
<gene>
    <name evidence="3" type="ORF">AN957_04770</name>
</gene>
<reference evidence="3 4" key="1">
    <citation type="submission" date="2015-09" db="EMBL/GenBank/DDBJ databases">
        <title>Genome sequencing project for genomic taxonomy and phylogenomics of Bacillus-like bacteria.</title>
        <authorList>
            <person name="Liu B."/>
            <person name="Wang J."/>
            <person name="Zhu Y."/>
            <person name="Liu G."/>
            <person name="Chen Q."/>
            <person name="Chen Z."/>
            <person name="Lan J."/>
            <person name="Che J."/>
            <person name="Ge C."/>
            <person name="Shi H."/>
            <person name="Pan Z."/>
            <person name="Liu X."/>
        </authorList>
    </citation>
    <scope>NUCLEOTIDE SEQUENCE [LARGE SCALE GENOMIC DNA]</scope>
    <source>
        <strain evidence="3 4">FJAT-18043</strain>
    </source>
</reference>
<dbReference type="Proteomes" id="UP000050996">
    <property type="component" value="Unassembled WGS sequence"/>
</dbReference>
<feature type="domain" description="DUF5658" evidence="2">
    <location>
        <begin position="7"/>
        <end position="95"/>
    </location>
</feature>
<evidence type="ECO:0000313" key="4">
    <source>
        <dbReference type="Proteomes" id="UP000050996"/>
    </source>
</evidence>